<keyword evidence="3" id="KW-1185">Reference proteome</keyword>
<dbReference type="RefSeq" id="XP_005536640.1">
    <property type="nucleotide sequence ID" value="XM_005536583.1"/>
</dbReference>
<evidence type="ECO:0000313" key="2">
    <source>
        <dbReference type="EMBL" id="BAM80604.1"/>
    </source>
</evidence>
<dbReference type="SUPFAM" id="SSF48452">
    <property type="entry name" value="TPR-like"/>
    <property type="match status" value="2"/>
</dbReference>
<dbReference type="InterPro" id="IPR011990">
    <property type="entry name" value="TPR-like_helical_dom_sf"/>
</dbReference>
<reference evidence="2 3" key="1">
    <citation type="journal article" date="2004" name="Nature">
        <title>Genome sequence of the ultrasmall unicellular red alga Cyanidioschyzon merolae 10D.</title>
        <authorList>
            <person name="Matsuzaki M."/>
            <person name="Misumi O."/>
            <person name="Shin-i T."/>
            <person name="Maruyama S."/>
            <person name="Takahara M."/>
            <person name="Miyagishima S."/>
            <person name="Mori T."/>
            <person name="Nishida K."/>
            <person name="Yagisawa F."/>
            <person name="Nishida K."/>
            <person name="Yoshida Y."/>
            <person name="Nishimura Y."/>
            <person name="Nakao S."/>
            <person name="Kobayashi T."/>
            <person name="Momoyama Y."/>
            <person name="Higashiyama T."/>
            <person name="Minoda A."/>
            <person name="Sano M."/>
            <person name="Nomoto H."/>
            <person name="Oishi K."/>
            <person name="Hayashi H."/>
            <person name="Ohta F."/>
            <person name="Nishizaka S."/>
            <person name="Haga S."/>
            <person name="Miura S."/>
            <person name="Morishita T."/>
            <person name="Kabeya Y."/>
            <person name="Terasawa K."/>
            <person name="Suzuki Y."/>
            <person name="Ishii Y."/>
            <person name="Asakawa S."/>
            <person name="Takano H."/>
            <person name="Ohta N."/>
            <person name="Kuroiwa H."/>
            <person name="Tanaka K."/>
            <person name="Shimizu N."/>
            <person name="Sugano S."/>
            <person name="Sato N."/>
            <person name="Nozaki H."/>
            <person name="Ogasawara N."/>
            <person name="Kohara Y."/>
            <person name="Kuroiwa T."/>
        </authorList>
    </citation>
    <scope>NUCLEOTIDE SEQUENCE [LARGE SCALE GENOMIC DNA]</scope>
    <source>
        <strain evidence="2 3">10D</strain>
    </source>
</reference>
<evidence type="ECO:0000256" key="1">
    <source>
        <dbReference type="SAM" id="MobiDB-lite"/>
    </source>
</evidence>
<sequence>MAGRAGSNSRSNFNGEPAERSRRTSARGYRTTLDYGGGDWTAPGHAPDRDTSQSQEPSVEQVSEHEVHADVMASSTASEGSCSAEQREFLTVESYRQQKNGEQKPASDSGWNRNDETTERASRDTQSGDASGMSVTAGGAVASVSSSRSSTEASTPRWLHLSRPPSSAGKSSAEFSEPSGAARERALRRRREWKRLAWRREAMEMNLLEEQFNRYCERILSARGFSRSERGAASMLPESIALAELAKRYQRRASTGQRLQGLSPAEIRERRNAQKRESKQRIQRYREERASLLRRFISAFKMELGELDDDNDNDNDEMPTETGEHGRSADSAYGVHRGDLSIASTQERPFSEYAIADAMRSNANHVRQKTRLQAGSRSTAEALQDMSSFIAEYRKDALEDMLFGSRPRSDAANMAIAELDGNLMLNQQLIGDDDTGQQLREANQIVSELLAEMDANGPLVSAWDLSLLKTSGMNTIMVQSPSMGRLLVGIQVFQGLFTSERAARVLGISATVARNALERLHNNGLLLAIPRTAQLSNEYAYLVPEHVRRIPPHVILQLATERPTHKMVTLVDLDSHSVASESMMIEAKQILYRVEHNFVQELRERLSRLQLESRSDQPDVWDRIRIYFDELKDDFFYAIEVARNHYGIVGVSDFVASFSYPIRYLLKAEARTGIFRDIYERFEPALRSYLTSLNRLGHNLSLWTRDVGTSAGDVVALQRQVEHGPSVADWHRLYPTCLGNEHASDDALSSALLLGGTVTSAAMPSPLAEDAPCDSLTLSFPDEIEHAILSGLCLSRACIDSLDYEEAERILEQLLEVCTRHSPIIIPKSQSASSSAPSSTAVAPLGPRSFFPHQEVHLLMHPTIHVAILENLGRSHALRGRTKAACRCLAQTLALRRQLGQEQSIPYALTLISFGDSLIREHQLETARTVFEEALSIFDRFVHRYAERFELSSRAEALYYLALLHFVAGDERKAIELLNVALEVLDARHSSNFICCSPRTVLTLETMIYKLLAQIYIAAGRRDRALVLLQNALNLIASTYARGIETGIHGGSQSQDERATRDLVDVLSQLSVDAESNAR</sequence>
<feature type="compositionally biased region" description="Low complexity" evidence="1">
    <location>
        <begin position="130"/>
        <end position="155"/>
    </location>
</feature>
<feature type="region of interest" description="Disordered" evidence="1">
    <location>
        <begin position="1"/>
        <end position="185"/>
    </location>
</feature>
<feature type="compositionally biased region" description="Basic and acidic residues" evidence="1">
    <location>
        <begin position="266"/>
        <end position="283"/>
    </location>
</feature>
<gene>
    <name evidence="2" type="ORF">CYME_CMK258C</name>
</gene>
<dbReference type="Proteomes" id="UP000007014">
    <property type="component" value="Chromosome 11"/>
</dbReference>
<dbReference type="EMBL" id="AP006493">
    <property type="protein sequence ID" value="BAM80604.1"/>
    <property type="molecule type" value="Genomic_DNA"/>
</dbReference>
<dbReference type="OrthoDB" id="10462842at2759"/>
<dbReference type="SMART" id="SM00028">
    <property type="entry name" value="TPR"/>
    <property type="match status" value="4"/>
</dbReference>
<dbReference type="KEGG" id="cme:CYME_CMK258C"/>
<proteinExistence type="predicted"/>
<name>M1V8G0_CYAM1</name>
<feature type="region of interest" description="Disordered" evidence="1">
    <location>
        <begin position="306"/>
        <end position="333"/>
    </location>
</feature>
<dbReference type="AlphaFoldDB" id="M1V8G0"/>
<feature type="compositionally biased region" description="Polar residues" evidence="1">
    <location>
        <begin position="164"/>
        <end position="174"/>
    </location>
</feature>
<dbReference type="HOGENOM" id="CLU_286431_0_0_1"/>
<feature type="region of interest" description="Disordered" evidence="1">
    <location>
        <begin position="253"/>
        <end position="283"/>
    </location>
</feature>
<protein>
    <submittedName>
        <fullName evidence="2">Uncharacterized protein</fullName>
    </submittedName>
</protein>
<feature type="compositionally biased region" description="Low complexity" evidence="1">
    <location>
        <begin position="52"/>
        <end position="61"/>
    </location>
</feature>
<feature type="compositionally biased region" description="Acidic residues" evidence="1">
    <location>
        <begin position="306"/>
        <end position="319"/>
    </location>
</feature>
<dbReference type="Pfam" id="PF13424">
    <property type="entry name" value="TPR_12"/>
    <property type="match status" value="1"/>
</dbReference>
<feature type="compositionally biased region" description="Basic and acidic residues" evidence="1">
    <location>
        <begin position="113"/>
        <end position="123"/>
    </location>
</feature>
<dbReference type="Gramene" id="CMK258CT">
    <property type="protein sequence ID" value="CMK258CT"/>
    <property type="gene ID" value="CMK258C"/>
</dbReference>
<dbReference type="Gene3D" id="1.25.40.10">
    <property type="entry name" value="Tetratricopeptide repeat domain"/>
    <property type="match status" value="1"/>
</dbReference>
<evidence type="ECO:0000313" key="3">
    <source>
        <dbReference type="Proteomes" id="UP000007014"/>
    </source>
</evidence>
<feature type="compositionally biased region" description="Polar residues" evidence="1">
    <location>
        <begin position="1"/>
        <end position="14"/>
    </location>
</feature>
<feature type="compositionally biased region" description="Polar residues" evidence="1">
    <location>
        <begin position="73"/>
        <end position="84"/>
    </location>
</feature>
<dbReference type="GeneID" id="16994233"/>
<reference evidence="2 3" key="2">
    <citation type="journal article" date="2007" name="BMC Biol.">
        <title>A 100%-complete sequence reveals unusually simple genomic features in the hot-spring red alga Cyanidioschyzon merolae.</title>
        <authorList>
            <person name="Nozaki H."/>
            <person name="Takano H."/>
            <person name="Misumi O."/>
            <person name="Terasawa K."/>
            <person name="Matsuzaki M."/>
            <person name="Maruyama S."/>
            <person name="Nishida K."/>
            <person name="Yagisawa F."/>
            <person name="Yoshida Y."/>
            <person name="Fujiwara T."/>
            <person name="Takio S."/>
            <person name="Tamura K."/>
            <person name="Chung S.J."/>
            <person name="Nakamura S."/>
            <person name="Kuroiwa H."/>
            <person name="Tanaka K."/>
            <person name="Sato N."/>
            <person name="Kuroiwa T."/>
        </authorList>
    </citation>
    <scope>NUCLEOTIDE SEQUENCE [LARGE SCALE GENOMIC DNA]</scope>
    <source>
        <strain evidence="2 3">10D</strain>
    </source>
</reference>
<organism evidence="2 3">
    <name type="scientific">Cyanidioschyzon merolae (strain NIES-3377 / 10D)</name>
    <name type="common">Unicellular red alga</name>
    <dbReference type="NCBI Taxonomy" id="280699"/>
    <lineage>
        <taxon>Eukaryota</taxon>
        <taxon>Rhodophyta</taxon>
        <taxon>Bangiophyceae</taxon>
        <taxon>Cyanidiales</taxon>
        <taxon>Cyanidiaceae</taxon>
        <taxon>Cyanidioschyzon</taxon>
    </lineage>
</organism>
<accession>M1V8G0</accession>
<dbReference type="InterPro" id="IPR019734">
    <property type="entry name" value="TPR_rpt"/>
</dbReference>